<feature type="region of interest" description="Disordered" evidence="1">
    <location>
        <begin position="160"/>
        <end position="218"/>
    </location>
</feature>
<evidence type="ECO:0000313" key="2">
    <source>
        <dbReference type="EMBL" id="RYN52789.1"/>
    </source>
</evidence>
<sequence>MATDNEEPRRQKVKKRPRKRRATVYDAVHRKVARTGLIAHIRDPKASRKPLRPDEVLFKRKNAPMRYEEDDYYPAHSKLPANQKLPSGDLADVLRTYVSTLWARTKGPRMMQRTWRGMDESALIALSILMEETARGALGETGDLAFTEAAEEDEEQVLARQKQWTQGTGGKKEGAIVRAKKKAQASKEKQCAKERARLETWTSSDEESHGDLAEEELE</sequence>
<name>A0A4Q4MKS5_9PLEO</name>
<feature type="compositionally biased region" description="Basic residues" evidence="1">
    <location>
        <begin position="11"/>
        <end position="22"/>
    </location>
</feature>
<gene>
    <name evidence="2" type="ORF">AA0114_g4841</name>
</gene>
<accession>A0A4Q4MKS5</accession>
<evidence type="ECO:0000256" key="1">
    <source>
        <dbReference type="SAM" id="MobiDB-lite"/>
    </source>
</evidence>
<organism evidence="2 3">
    <name type="scientific">Alternaria tenuissima</name>
    <dbReference type="NCBI Taxonomy" id="119927"/>
    <lineage>
        <taxon>Eukaryota</taxon>
        <taxon>Fungi</taxon>
        <taxon>Dikarya</taxon>
        <taxon>Ascomycota</taxon>
        <taxon>Pezizomycotina</taxon>
        <taxon>Dothideomycetes</taxon>
        <taxon>Pleosporomycetidae</taxon>
        <taxon>Pleosporales</taxon>
        <taxon>Pleosporineae</taxon>
        <taxon>Pleosporaceae</taxon>
        <taxon>Alternaria</taxon>
        <taxon>Alternaria sect. Alternaria</taxon>
        <taxon>Alternaria alternata complex</taxon>
    </lineage>
</organism>
<dbReference type="PANTHER" id="PTHR28054">
    <property type="entry name" value="RNA POLYMERASE I-SPECIFIC TRANSCRIPTION INITIATION FACTOR RRN10"/>
    <property type="match status" value="1"/>
</dbReference>
<comment type="caution">
    <text evidence="2">The sequence shown here is derived from an EMBL/GenBank/DDBJ whole genome shotgun (WGS) entry which is preliminary data.</text>
</comment>
<proteinExistence type="predicted"/>
<dbReference type="Proteomes" id="UP000292402">
    <property type="component" value="Unassembled WGS sequence"/>
</dbReference>
<feature type="compositionally biased region" description="Basic and acidic residues" evidence="1">
    <location>
        <begin position="1"/>
        <end position="10"/>
    </location>
</feature>
<feature type="region of interest" description="Disordered" evidence="1">
    <location>
        <begin position="1"/>
        <end position="23"/>
    </location>
</feature>
<feature type="compositionally biased region" description="Basic and acidic residues" evidence="1">
    <location>
        <begin position="185"/>
        <end position="198"/>
    </location>
</feature>
<dbReference type="InterPro" id="IPR022793">
    <property type="entry name" value="Rrn10"/>
</dbReference>
<dbReference type="AlphaFoldDB" id="A0A4Q4MKS5"/>
<protein>
    <submittedName>
        <fullName evidence="2">Uncharacterized protein</fullName>
    </submittedName>
</protein>
<reference evidence="3" key="1">
    <citation type="journal article" date="2019" name="bioRxiv">
        <title>Genomics, evolutionary history and diagnostics of the Alternaria alternata species group including apple and Asian pear pathotypes.</title>
        <authorList>
            <person name="Armitage A.D."/>
            <person name="Cockerton H.M."/>
            <person name="Sreenivasaprasad S."/>
            <person name="Woodhall J.W."/>
            <person name="Lane C.R."/>
            <person name="Harrison R.J."/>
            <person name="Clarkson J.P."/>
        </authorList>
    </citation>
    <scope>NUCLEOTIDE SEQUENCE [LARGE SCALE GENOMIC DNA]</scope>
    <source>
        <strain evidence="3">FERA 1082</strain>
    </source>
</reference>
<evidence type="ECO:0000313" key="3">
    <source>
        <dbReference type="Proteomes" id="UP000292402"/>
    </source>
</evidence>
<dbReference type="PANTHER" id="PTHR28054:SF1">
    <property type="entry name" value="RNA POLYMERASE I-SPECIFIC TRANSCRIPTION INITIATION FACTOR RRN10"/>
    <property type="match status" value="1"/>
</dbReference>
<dbReference type="GO" id="GO:0006360">
    <property type="term" value="P:transcription by RNA polymerase I"/>
    <property type="evidence" value="ECO:0007669"/>
    <property type="project" value="InterPro"/>
</dbReference>
<dbReference type="EMBL" id="PDXA01000013">
    <property type="protein sequence ID" value="RYN52789.1"/>
    <property type="molecule type" value="Genomic_DNA"/>
</dbReference>